<dbReference type="NCBIfam" id="TIGR02937">
    <property type="entry name" value="sigma70-ECF"/>
    <property type="match status" value="1"/>
</dbReference>
<evidence type="ECO:0000256" key="2">
    <source>
        <dbReference type="ARBA" id="ARBA00023015"/>
    </source>
</evidence>
<evidence type="ECO:0000256" key="4">
    <source>
        <dbReference type="ARBA" id="ARBA00023125"/>
    </source>
</evidence>
<dbReference type="Pfam" id="PF08281">
    <property type="entry name" value="Sigma70_r4_2"/>
    <property type="match status" value="1"/>
</dbReference>
<evidence type="ECO:0000256" key="6">
    <source>
        <dbReference type="RuleBase" id="RU000716"/>
    </source>
</evidence>
<dbReference type="InterPro" id="IPR007627">
    <property type="entry name" value="RNA_pol_sigma70_r2"/>
</dbReference>
<dbReference type="InterPro" id="IPR039425">
    <property type="entry name" value="RNA_pol_sigma-70-like"/>
</dbReference>
<proteinExistence type="inferred from homology"/>
<dbReference type="GO" id="GO:0016987">
    <property type="term" value="F:sigma factor activity"/>
    <property type="evidence" value="ECO:0007669"/>
    <property type="project" value="UniProtKB-KW"/>
</dbReference>
<keyword evidence="5 6" id="KW-0804">Transcription</keyword>
<evidence type="ECO:0000259" key="8">
    <source>
        <dbReference type="Pfam" id="PF08281"/>
    </source>
</evidence>
<dbReference type="GO" id="GO:0003677">
    <property type="term" value="F:DNA binding"/>
    <property type="evidence" value="ECO:0007669"/>
    <property type="project" value="UniProtKB-KW"/>
</dbReference>
<keyword evidence="10" id="KW-1185">Reference proteome</keyword>
<sequence length="188" mass="21476">MPEPHQQSLARQFAEGDMAAAQHTIDIHQSDITRLVVRMLGWQHPEAVDDLVQETFLRALESRQRFNGQSTLATWLTRIAVNQCRAYLRKHRRRHLLLSWWKGQQPNRTAPAADTHSQQDETNQHVQRAIAELSATHREVIVLHYLEHQSIDHIAETLGISPGATTTRLSRARDALRTLLDPALIDPS</sequence>
<dbReference type="GO" id="GO:0006352">
    <property type="term" value="P:DNA-templated transcription initiation"/>
    <property type="evidence" value="ECO:0007669"/>
    <property type="project" value="InterPro"/>
</dbReference>
<evidence type="ECO:0000256" key="3">
    <source>
        <dbReference type="ARBA" id="ARBA00023082"/>
    </source>
</evidence>
<evidence type="ECO:0000256" key="5">
    <source>
        <dbReference type="ARBA" id="ARBA00023163"/>
    </source>
</evidence>
<feature type="domain" description="RNA polymerase sigma factor 70 region 4 type 2" evidence="8">
    <location>
        <begin position="126"/>
        <end position="176"/>
    </location>
</feature>
<comment type="similarity">
    <text evidence="1 6">Belongs to the sigma-70 factor family. ECF subfamily.</text>
</comment>
<dbReference type="InterPro" id="IPR013324">
    <property type="entry name" value="RNA_pol_sigma_r3/r4-like"/>
</dbReference>
<dbReference type="PANTHER" id="PTHR43133">
    <property type="entry name" value="RNA POLYMERASE ECF-TYPE SIGMA FACTO"/>
    <property type="match status" value="1"/>
</dbReference>
<dbReference type="InterPro" id="IPR013325">
    <property type="entry name" value="RNA_pol_sigma_r2"/>
</dbReference>
<protein>
    <recommendedName>
        <fullName evidence="6">RNA polymerase sigma factor</fullName>
    </recommendedName>
</protein>
<reference evidence="9 10" key="1">
    <citation type="submission" date="2019-02" db="EMBL/GenBank/DDBJ databases">
        <title>Deep-cultivation of Planctomycetes and their phenomic and genomic characterization uncovers novel biology.</title>
        <authorList>
            <person name="Wiegand S."/>
            <person name="Jogler M."/>
            <person name="Boedeker C."/>
            <person name="Pinto D."/>
            <person name="Vollmers J."/>
            <person name="Rivas-Marin E."/>
            <person name="Kohn T."/>
            <person name="Peeters S.H."/>
            <person name="Heuer A."/>
            <person name="Rast P."/>
            <person name="Oberbeckmann S."/>
            <person name="Bunk B."/>
            <person name="Jeske O."/>
            <person name="Meyerdierks A."/>
            <person name="Storesund J.E."/>
            <person name="Kallscheuer N."/>
            <person name="Luecker S."/>
            <person name="Lage O.M."/>
            <person name="Pohl T."/>
            <person name="Merkel B.J."/>
            <person name="Hornburger P."/>
            <person name="Mueller R.-W."/>
            <person name="Bruemmer F."/>
            <person name="Labrenz M."/>
            <person name="Spormann A.M."/>
            <person name="Op den Camp H."/>
            <person name="Overmann J."/>
            <person name="Amann R."/>
            <person name="Jetten M.S.M."/>
            <person name="Mascher T."/>
            <person name="Medema M.H."/>
            <person name="Devos D.P."/>
            <person name="Kaster A.-K."/>
            <person name="Ovreas L."/>
            <person name="Rohde M."/>
            <person name="Galperin M.Y."/>
            <person name="Jogler C."/>
        </authorList>
    </citation>
    <scope>NUCLEOTIDE SEQUENCE [LARGE SCALE GENOMIC DNA]</scope>
    <source>
        <strain evidence="9 10">Pan181</strain>
    </source>
</reference>
<feature type="domain" description="RNA polymerase sigma-70 region 2" evidence="7">
    <location>
        <begin position="27"/>
        <end position="94"/>
    </location>
</feature>
<dbReference type="PROSITE" id="PS01063">
    <property type="entry name" value="SIGMA70_ECF"/>
    <property type="match status" value="1"/>
</dbReference>
<evidence type="ECO:0000313" key="10">
    <source>
        <dbReference type="Proteomes" id="UP000315750"/>
    </source>
</evidence>
<dbReference type="InterPro" id="IPR036388">
    <property type="entry name" value="WH-like_DNA-bd_sf"/>
</dbReference>
<dbReference type="CDD" id="cd06171">
    <property type="entry name" value="Sigma70_r4"/>
    <property type="match status" value="1"/>
</dbReference>
<dbReference type="Gene3D" id="1.10.1740.10">
    <property type="match status" value="1"/>
</dbReference>
<dbReference type="PANTHER" id="PTHR43133:SF51">
    <property type="entry name" value="RNA POLYMERASE SIGMA FACTOR"/>
    <property type="match status" value="1"/>
</dbReference>
<dbReference type="SUPFAM" id="SSF88946">
    <property type="entry name" value="Sigma2 domain of RNA polymerase sigma factors"/>
    <property type="match status" value="1"/>
</dbReference>
<organism evidence="9 10">
    <name type="scientific">Aeoliella mucimassa</name>
    <dbReference type="NCBI Taxonomy" id="2527972"/>
    <lineage>
        <taxon>Bacteria</taxon>
        <taxon>Pseudomonadati</taxon>
        <taxon>Planctomycetota</taxon>
        <taxon>Planctomycetia</taxon>
        <taxon>Pirellulales</taxon>
        <taxon>Lacipirellulaceae</taxon>
        <taxon>Aeoliella</taxon>
    </lineage>
</organism>
<dbReference type="EMBL" id="CP036278">
    <property type="protein sequence ID" value="QDU54377.1"/>
    <property type="molecule type" value="Genomic_DNA"/>
</dbReference>
<dbReference type="RefSeq" id="WP_197528853.1">
    <property type="nucleotide sequence ID" value="NZ_CP036278.1"/>
</dbReference>
<evidence type="ECO:0000259" key="7">
    <source>
        <dbReference type="Pfam" id="PF04542"/>
    </source>
</evidence>
<dbReference type="KEGG" id="amuc:Pan181_05580"/>
<evidence type="ECO:0000313" key="9">
    <source>
        <dbReference type="EMBL" id="QDU54377.1"/>
    </source>
</evidence>
<dbReference type="Pfam" id="PF04542">
    <property type="entry name" value="Sigma70_r2"/>
    <property type="match status" value="1"/>
</dbReference>
<dbReference type="Proteomes" id="UP000315750">
    <property type="component" value="Chromosome"/>
</dbReference>
<dbReference type="InterPro" id="IPR013249">
    <property type="entry name" value="RNA_pol_sigma70_r4_t2"/>
</dbReference>
<dbReference type="AlphaFoldDB" id="A0A518AI23"/>
<accession>A0A518AI23</accession>
<keyword evidence="3 6" id="KW-0731">Sigma factor</keyword>
<dbReference type="Gene3D" id="1.10.10.10">
    <property type="entry name" value="Winged helix-like DNA-binding domain superfamily/Winged helix DNA-binding domain"/>
    <property type="match status" value="1"/>
</dbReference>
<keyword evidence="2 6" id="KW-0805">Transcription regulation</keyword>
<name>A0A518AI23_9BACT</name>
<dbReference type="SUPFAM" id="SSF88659">
    <property type="entry name" value="Sigma3 and sigma4 domains of RNA polymerase sigma factors"/>
    <property type="match status" value="1"/>
</dbReference>
<evidence type="ECO:0000256" key="1">
    <source>
        <dbReference type="ARBA" id="ARBA00010641"/>
    </source>
</evidence>
<dbReference type="InterPro" id="IPR014284">
    <property type="entry name" value="RNA_pol_sigma-70_dom"/>
</dbReference>
<gene>
    <name evidence="9" type="primary">sigW_1</name>
    <name evidence="9" type="ORF">Pan181_05580</name>
</gene>
<dbReference type="InterPro" id="IPR000838">
    <property type="entry name" value="RNA_pol_sigma70_ECF_CS"/>
</dbReference>
<keyword evidence="4 6" id="KW-0238">DNA-binding</keyword>